<dbReference type="Proteomes" id="UP001501081">
    <property type="component" value="Unassembled WGS sequence"/>
</dbReference>
<feature type="domain" description="Response regulatory" evidence="4">
    <location>
        <begin position="19"/>
        <end position="133"/>
    </location>
</feature>
<keyword evidence="1 3" id="KW-0597">Phosphoprotein</keyword>
<dbReference type="PANTHER" id="PTHR44591:SF14">
    <property type="entry name" value="PROTEIN PILG"/>
    <property type="match status" value="1"/>
</dbReference>
<protein>
    <recommendedName>
        <fullName evidence="4">Response regulatory domain-containing protein</fullName>
    </recommendedName>
</protein>
<dbReference type="SMART" id="SM00448">
    <property type="entry name" value="REC"/>
    <property type="match status" value="1"/>
</dbReference>
<reference evidence="6" key="1">
    <citation type="journal article" date="2019" name="Int. J. Syst. Evol. Microbiol.">
        <title>The Global Catalogue of Microorganisms (GCM) 10K type strain sequencing project: providing services to taxonomists for standard genome sequencing and annotation.</title>
        <authorList>
            <consortium name="The Broad Institute Genomics Platform"/>
            <consortium name="The Broad Institute Genome Sequencing Center for Infectious Disease"/>
            <person name="Wu L."/>
            <person name="Ma J."/>
        </authorList>
    </citation>
    <scope>NUCLEOTIDE SEQUENCE [LARGE SCALE GENOMIC DNA]</scope>
    <source>
        <strain evidence="6">JCM 17338</strain>
    </source>
</reference>
<dbReference type="EMBL" id="BAABAK010000019">
    <property type="protein sequence ID" value="GAA3979828.1"/>
    <property type="molecule type" value="Genomic_DNA"/>
</dbReference>
<evidence type="ECO:0000259" key="4">
    <source>
        <dbReference type="PROSITE" id="PS50110"/>
    </source>
</evidence>
<name>A0ABP7QBI0_9SPHI</name>
<dbReference type="InterPro" id="IPR001789">
    <property type="entry name" value="Sig_transdc_resp-reg_receiver"/>
</dbReference>
<gene>
    <name evidence="5" type="ORF">GCM10022246_34810</name>
</gene>
<keyword evidence="2" id="KW-0902">Two-component regulatory system</keyword>
<feature type="modified residue" description="4-aspartylphosphate" evidence="3">
    <location>
        <position position="67"/>
    </location>
</feature>
<dbReference type="PROSITE" id="PS50110">
    <property type="entry name" value="RESPONSE_REGULATORY"/>
    <property type="match status" value="1"/>
</dbReference>
<organism evidence="5 6">
    <name type="scientific">Pedobacter ginsengiterrae</name>
    <dbReference type="NCBI Taxonomy" id="871696"/>
    <lineage>
        <taxon>Bacteria</taxon>
        <taxon>Pseudomonadati</taxon>
        <taxon>Bacteroidota</taxon>
        <taxon>Sphingobacteriia</taxon>
        <taxon>Sphingobacteriales</taxon>
        <taxon>Sphingobacteriaceae</taxon>
        <taxon>Pedobacter</taxon>
    </lineage>
</organism>
<dbReference type="InterPro" id="IPR011006">
    <property type="entry name" value="CheY-like_superfamily"/>
</dbReference>
<evidence type="ECO:0000256" key="2">
    <source>
        <dbReference type="ARBA" id="ARBA00023012"/>
    </source>
</evidence>
<evidence type="ECO:0000256" key="3">
    <source>
        <dbReference type="PROSITE-ProRule" id="PRU00169"/>
    </source>
</evidence>
<accession>A0ABP7QBI0</accession>
<dbReference type="SUPFAM" id="SSF52172">
    <property type="entry name" value="CheY-like"/>
    <property type="match status" value="1"/>
</dbReference>
<comment type="caution">
    <text evidence="5">The sequence shown here is derived from an EMBL/GenBank/DDBJ whole genome shotgun (WGS) entry which is preliminary data.</text>
</comment>
<dbReference type="InterPro" id="IPR050595">
    <property type="entry name" value="Bact_response_regulator"/>
</dbReference>
<evidence type="ECO:0000313" key="6">
    <source>
        <dbReference type="Proteomes" id="UP001501081"/>
    </source>
</evidence>
<dbReference type="Pfam" id="PF00072">
    <property type="entry name" value="Response_reg"/>
    <property type="match status" value="1"/>
</dbReference>
<dbReference type="PANTHER" id="PTHR44591">
    <property type="entry name" value="STRESS RESPONSE REGULATOR PROTEIN 1"/>
    <property type="match status" value="1"/>
</dbReference>
<evidence type="ECO:0000256" key="1">
    <source>
        <dbReference type="ARBA" id="ARBA00022553"/>
    </source>
</evidence>
<sequence length="134" mass="15207">MFFFLSLEEISRLVDMKKKVVLVQDNKDILEIMDQVLDDEGFEVTSSLTTEPIEKIDEIEPDVVVIDDHIKGTKKGSKIIKELKSNPETEDISAILTSTSNELPQIAEESKADDFIQKPFDIEHMVDVVKKNAE</sequence>
<dbReference type="Gene3D" id="3.40.50.2300">
    <property type="match status" value="1"/>
</dbReference>
<evidence type="ECO:0000313" key="5">
    <source>
        <dbReference type="EMBL" id="GAA3979828.1"/>
    </source>
</evidence>
<keyword evidence="6" id="KW-1185">Reference proteome</keyword>
<proteinExistence type="predicted"/>